<evidence type="ECO:0000256" key="1">
    <source>
        <dbReference type="ARBA" id="ARBA00000085"/>
    </source>
</evidence>
<dbReference type="PRINTS" id="PR00344">
    <property type="entry name" value="BCTRLSENSOR"/>
</dbReference>
<dbReference type="InterPro" id="IPR010559">
    <property type="entry name" value="Sig_transdc_His_kin_internal"/>
</dbReference>
<name>A0ABZ1C5K9_9BACT</name>
<evidence type="ECO:0000256" key="2">
    <source>
        <dbReference type="ARBA" id="ARBA00012438"/>
    </source>
</evidence>
<dbReference type="Pfam" id="PF02518">
    <property type="entry name" value="HATPase_c"/>
    <property type="match status" value="1"/>
</dbReference>
<dbReference type="EC" id="2.7.13.3" evidence="2"/>
<organism evidence="5 6">
    <name type="scientific">Actomonas aquatica</name>
    <dbReference type="NCBI Taxonomy" id="2866162"/>
    <lineage>
        <taxon>Bacteria</taxon>
        <taxon>Pseudomonadati</taxon>
        <taxon>Verrucomicrobiota</taxon>
        <taxon>Opitutia</taxon>
        <taxon>Opitutales</taxon>
        <taxon>Opitutaceae</taxon>
        <taxon>Actomonas</taxon>
    </lineage>
</organism>
<evidence type="ECO:0000256" key="3">
    <source>
        <dbReference type="SAM" id="Phobius"/>
    </source>
</evidence>
<keyword evidence="5" id="KW-0418">Kinase</keyword>
<keyword evidence="6" id="KW-1185">Reference proteome</keyword>
<dbReference type="PANTHER" id="PTHR34220">
    <property type="entry name" value="SENSOR HISTIDINE KINASE YPDA"/>
    <property type="match status" value="1"/>
</dbReference>
<comment type="catalytic activity">
    <reaction evidence="1">
        <text>ATP + protein L-histidine = ADP + protein N-phospho-L-histidine.</text>
        <dbReference type="EC" id="2.7.13.3"/>
    </reaction>
</comment>
<dbReference type="InterPro" id="IPR005467">
    <property type="entry name" value="His_kinase_dom"/>
</dbReference>
<dbReference type="Proteomes" id="UP000738431">
    <property type="component" value="Chromosome"/>
</dbReference>
<evidence type="ECO:0000313" key="6">
    <source>
        <dbReference type="Proteomes" id="UP000738431"/>
    </source>
</evidence>
<dbReference type="InterPro" id="IPR004358">
    <property type="entry name" value="Sig_transdc_His_kin-like_C"/>
</dbReference>
<feature type="domain" description="Histidine kinase" evidence="4">
    <location>
        <begin position="263"/>
        <end position="358"/>
    </location>
</feature>
<dbReference type="SUPFAM" id="SSF55874">
    <property type="entry name" value="ATPase domain of HSP90 chaperone/DNA topoisomerase II/histidine kinase"/>
    <property type="match status" value="1"/>
</dbReference>
<gene>
    <name evidence="5" type="ORF">K1X11_017610</name>
</gene>
<keyword evidence="3" id="KW-1133">Transmembrane helix</keyword>
<dbReference type="InterPro" id="IPR003594">
    <property type="entry name" value="HATPase_dom"/>
</dbReference>
<dbReference type="EMBL" id="CP139781">
    <property type="protein sequence ID" value="WRQ86632.1"/>
    <property type="molecule type" value="Genomic_DNA"/>
</dbReference>
<keyword evidence="5" id="KW-0808">Transferase</keyword>
<proteinExistence type="predicted"/>
<evidence type="ECO:0000259" key="4">
    <source>
        <dbReference type="PROSITE" id="PS50109"/>
    </source>
</evidence>
<sequence>MQENRYTKWIALIAVWTVVGLILSTEVFFTVRVTRPEIAFWDVLASQYARVGLWALLTPVVWWLRRVVPLRMGNWFGGVGFHFSLSLLIMLGYYLARILFVMVREGESLAAFWNVAVGNFFGRNLIDLVFYWAIIGSGYTFEIYRKYKNEQIKAAQLESRLVRTELSSLKQQLHPHFLFNTMNTISVLVREERNTEAVSLLSKLSALLRISLDTSRVEEVTVRQEMEFLERYIDIQKMRFADRLSVDTDISSEALEARIPNLLLQPLVENAIIHGVAPKNGPGRVRVAGVVKDGRLHLEVADDGLGIDNAKNVRSREGIGLSNTRERLARLYGAHSQLVLKSEPGQGTTVSIVLPCRI</sequence>
<dbReference type="InterPro" id="IPR036890">
    <property type="entry name" value="HATPase_C_sf"/>
</dbReference>
<protein>
    <recommendedName>
        <fullName evidence="2">histidine kinase</fullName>
        <ecNumber evidence="2">2.7.13.3</ecNumber>
    </recommendedName>
</protein>
<dbReference type="InterPro" id="IPR050640">
    <property type="entry name" value="Bact_2-comp_sensor_kinase"/>
</dbReference>
<keyword evidence="3" id="KW-0472">Membrane</keyword>
<dbReference type="RefSeq" id="WP_221033090.1">
    <property type="nucleotide sequence ID" value="NZ_CP139781.1"/>
</dbReference>
<reference evidence="5 6" key="2">
    <citation type="submission" date="2023-12" db="EMBL/GenBank/DDBJ databases">
        <title>Description of an unclassified Opitutus bacterium of Verrucomicrobiota.</title>
        <authorList>
            <person name="Zhang D.-F."/>
        </authorList>
    </citation>
    <scope>NUCLEOTIDE SEQUENCE [LARGE SCALE GENOMIC DNA]</scope>
    <source>
        <strain evidence="5 6">WL0086</strain>
    </source>
</reference>
<dbReference type="PANTHER" id="PTHR34220:SF7">
    <property type="entry name" value="SENSOR HISTIDINE KINASE YPDA"/>
    <property type="match status" value="1"/>
</dbReference>
<dbReference type="GO" id="GO:0004673">
    <property type="term" value="F:protein histidine kinase activity"/>
    <property type="evidence" value="ECO:0007669"/>
    <property type="project" value="UniProtKB-EC"/>
</dbReference>
<feature type="transmembrane region" description="Helical" evidence="3">
    <location>
        <begin position="76"/>
        <end position="100"/>
    </location>
</feature>
<dbReference type="Pfam" id="PF06580">
    <property type="entry name" value="His_kinase"/>
    <property type="match status" value="1"/>
</dbReference>
<feature type="transmembrane region" description="Helical" evidence="3">
    <location>
        <begin position="9"/>
        <end position="31"/>
    </location>
</feature>
<dbReference type="PROSITE" id="PS50109">
    <property type="entry name" value="HIS_KIN"/>
    <property type="match status" value="1"/>
</dbReference>
<dbReference type="SMART" id="SM00387">
    <property type="entry name" value="HATPase_c"/>
    <property type="match status" value="1"/>
</dbReference>
<dbReference type="Gene3D" id="3.30.565.10">
    <property type="entry name" value="Histidine kinase-like ATPase, C-terminal domain"/>
    <property type="match status" value="1"/>
</dbReference>
<keyword evidence="3" id="KW-0812">Transmembrane</keyword>
<feature type="transmembrane region" description="Helical" evidence="3">
    <location>
        <begin position="43"/>
        <end position="64"/>
    </location>
</feature>
<accession>A0ABZ1C5K9</accession>
<reference evidence="5 6" key="1">
    <citation type="submission" date="2021-08" db="EMBL/GenBank/DDBJ databases">
        <authorList>
            <person name="Zhang D."/>
            <person name="Zhang A."/>
            <person name="Wang L."/>
        </authorList>
    </citation>
    <scope>NUCLEOTIDE SEQUENCE [LARGE SCALE GENOMIC DNA]</scope>
    <source>
        <strain evidence="5 6">WL0086</strain>
    </source>
</reference>
<evidence type="ECO:0000313" key="5">
    <source>
        <dbReference type="EMBL" id="WRQ86632.1"/>
    </source>
</evidence>